<dbReference type="InterPro" id="IPR027417">
    <property type="entry name" value="P-loop_NTPase"/>
</dbReference>
<dbReference type="EMBL" id="CP007457">
    <property type="protein sequence ID" value="AIZ16199.1"/>
    <property type="molecule type" value="Genomic_DNA"/>
</dbReference>
<reference evidence="13 14" key="1">
    <citation type="journal article" date="2015" name="Genome Announc.">
        <title>Bifidobacterium pseudolongum Strain PV8-2, Isolated from a Stool Sample of an Anemic Kenyan Infant.</title>
        <authorList>
            <person name="Vazquez-Gutierrez P."/>
            <person name="Lacroix C."/>
            <person name="Chassard C."/>
            <person name="Klumpp J."/>
            <person name="Stevens M.J."/>
            <person name="Jans C."/>
        </authorList>
    </citation>
    <scope>NUCLEOTIDE SEQUENCE [LARGE SCALE GENOMIC DNA]</scope>
    <source>
        <strain evidence="13 14">PV8-2</strain>
    </source>
</reference>
<keyword evidence="5 9" id="KW-0227">DNA damage</keyword>
<keyword evidence="10" id="KW-0175">Coiled coil</keyword>
<dbReference type="InterPro" id="IPR003395">
    <property type="entry name" value="RecF/RecN/SMC_N"/>
</dbReference>
<comment type="function">
    <text evidence="1 9">May be involved in recombinational repair of damaged DNA.</text>
</comment>
<dbReference type="PANTHER" id="PTHR11059:SF0">
    <property type="entry name" value="DNA REPAIR PROTEIN RECN"/>
    <property type="match status" value="1"/>
</dbReference>
<evidence type="ECO:0000313" key="14">
    <source>
        <dbReference type="Proteomes" id="UP000030636"/>
    </source>
</evidence>
<dbReference type="GO" id="GO:0005524">
    <property type="term" value="F:ATP binding"/>
    <property type="evidence" value="ECO:0007669"/>
    <property type="project" value="UniProtKB-KW"/>
</dbReference>
<dbReference type="GO" id="GO:0009432">
    <property type="term" value="P:SOS response"/>
    <property type="evidence" value="ECO:0007669"/>
    <property type="project" value="TreeGrafter"/>
</dbReference>
<dbReference type="AlphaFoldDB" id="A0A0A7IBL1"/>
<dbReference type="InterPro" id="IPR004604">
    <property type="entry name" value="DNA_recomb/repair_RecN"/>
</dbReference>
<dbReference type="GO" id="GO:0006310">
    <property type="term" value="P:DNA recombination"/>
    <property type="evidence" value="ECO:0007669"/>
    <property type="project" value="InterPro"/>
</dbReference>
<keyword evidence="4" id="KW-0547">Nucleotide-binding</keyword>
<evidence type="ECO:0000256" key="7">
    <source>
        <dbReference type="ARBA" id="ARBA00023204"/>
    </source>
</evidence>
<evidence type="ECO:0000256" key="11">
    <source>
        <dbReference type="SAM" id="MobiDB-lite"/>
    </source>
</evidence>
<feature type="region of interest" description="Disordered" evidence="11">
    <location>
        <begin position="566"/>
        <end position="585"/>
    </location>
</feature>
<dbReference type="HOGENOM" id="CLU_018297_3_0_11"/>
<dbReference type="SUPFAM" id="SSF52540">
    <property type="entry name" value="P-loop containing nucleoside triphosphate hydrolases"/>
    <property type="match status" value="1"/>
</dbReference>
<protein>
    <recommendedName>
        <fullName evidence="3 9">DNA repair protein RecN</fullName>
    </recommendedName>
    <alternativeName>
        <fullName evidence="8 9">Recombination protein N</fullName>
    </alternativeName>
</protein>
<gene>
    <name evidence="13" type="ORF">AH67_04015</name>
</gene>
<dbReference type="Pfam" id="PF02463">
    <property type="entry name" value="SMC_N"/>
    <property type="match status" value="1"/>
</dbReference>
<proteinExistence type="inferred from homology"/>
<keyword evidence="7 9" id="KW-0234">DNA repair</keyword>
<sequence length="585" mass="62158">MLEELELRDLGPIHTATIAPHAGMTAITGETGAGKSMLLSALDMVCGAPADPARVAAGTTAAWAQAIFTLPADSPAVPLLDDAGISIVDNEVFLARTVPAHGRSRAVICGKTVPRSLLGAVCAELITVHGQADQLRFATAARQRAFLDRYAADGDLLHAYARAYAAYREAEDHLRRIESQEASMRQQADYLRESIARIDRIDPQAGELDELKARRTRIENAARVNAGVAQALGALDAAQNGDGMELPGACDLVQRAADALRALGFDDGLCQCADRLDAVGTELADVVFTLTRQLDGEGGPEELDALNGRIHELDELTRRWGPTLADVLAWRERSRFELEDLDDSPERLAQLRAERDALAEAALRAAKRLTKARRTAADALCQAVAGELGQLAMDGAALSIHVQPRSGNGALDAHGADDIAFLFTPFPGAEPMPMGASASGGELSRLMLALELSAAGHGASGEQGAPMTFIFDEVDAGVGGRTAVELGRRLARLARHAQVIVVTHLPQVASWAQRQYVVSKGTDGEGRTGTRVREVQGSARVEEIARMLAGDTTRTSLDHARELLDASRLDNDNTDAVAGGRAHDD</sequence>
<feature type="coiled-coil region" evidence="10">
    <location>
        <begin position="160"/>
        <end position="187"/>
    </location>
</feature>
<organism evidence="13 14">
    <name type="scientific">Bifidobacterium pseudolongum PV8-2</name>
    <dbReference type="NCBI Taxonomy" id="1447715"/>
    <lineage>
        <taxon>Bacteria</taxon>
        <taxon>Bacillati</taxon>
        <taxon>Actinomycetota</taxon>
        <taxon>Actinomycetes</taxon>
        <taxon>Bifidobacteriales</taxon>
        <taxon>Bifidobacteriaceae</taxon>
        <taxon>Bifidobacterium</taxon>
    </lineage>
</organism>
<name>A0A0A7IBL1_9BIFI</name>
<accession>A0A0A7IBL1</accession>
<dbReference type="GO" id="GO:0043590">
    <property type="term" value="C:bacterial nucleoid"/>
    <property type="evidence" value="ECO:0007669"/>
    <property type="project" value="TreeGrafter"/>
</dbReference>
<dbReference type="KEGG" id="bpsp:AH67_04015"/>
<dbReference type="Gene3D" id="3.40.50.300">
    <property type="entry name" value="P-loop containing nucleotide triphosphate hydrolases"/>
    <property type="match status" value="2"/>
</dbReference>
<dbReference type="NCBIfam" id="TIGR00634">
    <property type="entry name" value="recN"/>
    <property type="match status" value="1"/>
</dbReference>
<evidence type="ECO:0000259" key="12">
    <source>
        <dbReference type="Pfam" id="PF02463"/>
    </source>
</evidence>
<evidence type="ECO:0000256" key="2">
    <source>
        <dbReference type="ARBA" id="ARBA00009441"/>
    </source>
</evidence>
<evidence type="ECO:0000256" key="4">
    <source>
        <dbReference type="ARBA" id="ARBA00022741"/>
    </source>
</evidence>
<keyword evidence="14" id="KW-1185">Reference proteome</keyword>
<dbReference type="RefSeq" id="WP_022857657.1">
    <property type="nucleotide sequence ID" value="NZ_CP007457.1"/>
</dbReference>
<dbReference type="GO" id="GO:0006281">
    <property type="term" value="P:DNA repair"/>
    <property type="evidence" value="ECO:0007669"/>
    <property type="project" value="UniProtKB-KW"/>
</dbReference>
<comment type="similarity">
    <text evidence="2 9">Belongs to the RecN family.</text>
</comment>
<evidence type="ECO:0000256" key="8">
    <source>
        <dbReference type="ARBA" id="ARBA00033408"/>
    </source>
</evidence>
<dbReference type="PIRSF" id="PIRSF003128">
    <property type="entry name" value="RecN"/>
    <property type="match status" value="1"/>
</dbReference>
<dbReference type="PANTHER" id="PTHR11059">
    <property type="entry name" value="DNA REPAIR PROTEIN RECN"/>
    <property type="match status" value="1"/>
</dbReference>
<evidence type="ECO:0000256" key="1">
    <source>
        <dbReference type="ARBA" id="ARBA00003618"/>
    </source>
</evidence>
<feature type="domain" description="RecF/RecN/SMC N-terminal" evidence="12">
    <location>
        <begin position="2"/>
        <end position="522"/>
    </location>
</feature>
<evidence type="ECO:0000256" key="9">
    <source>
        <dbReference type="PIRNR" id="PIRNR003128"/>
    </source>
</evidence>
<evidence type="ECO:0000313" key="13">
    <source>
        <dbReference type="EMBL" id="AIZ16199.1"/>
    </source>
</evidence>
<dbReference type="Proteomes" id="UP000030636">
    <property type="component" value="Chromosome"/>
</dbReference>
<keyword evidence="6" id="KW-0067">ATP-binding</keyword>
<evidence type="ECO:0000256" key="10">
    <source>
        <dbReference type="SAM" id="Coils"/>
    </source>
</evidence>
<evidence type="ECO:0000256" key="6">
    <source>
        <dbReference type="ARBA" id="ARBA00022840"/>
    </source>
</evidence>
<dbReference type="STRING" id="1447715.AH67_04015"/>
<evidence type="ECO:0000256" key="3">
    <source>
        <dbReference type="ARBA" id="ARBA00021315"/>
    </source>
</evidence>
<dbReference type="CDD" id="cd03241">
    <property type="entry name" value="ABC_RecN"/>
    <property type="match status" value="1"/>
</dbReference>
<dbReference type="OrthoDB" id="9806954at2"/>
<evidence type="ECO:0000256" key="5">
    <source>
        <dbReference type="ARBA" id="ARBA00022763"/>
    </source>
</evidence>